<evidence type="ECO:0000259" key="1">
    <source>
        <dbReference type="SMART" id="SM00579"/>
    </source>
</evidence>
<accession>A0AA88VVY9</accession>
<protein>
    <recommendedName>
        <fullName evidence="1">FBD domain-containing protein</fullName>
    </recommendedName>
</protein>
<dbReference type="AlphaFoldDB" id="A0AA88VVY9"/>
<organism evidence="2 3">
    <name type="scientific">Escallonia herrerae</name>
    <dbReference type="NCBI Taxonomy" id="1293975"/>
    <lineage>
        <taxon>Eukaryota</taxon>
        <taxon>Viridiplantae</taxon>
        <taxon>Streptophyta</taxon>
        <taxon>Embryophyta</taxon>
        <taxon>Tracheophyta</taxon>
        <taxon>Spermatophyta</taxon>
        <taxon>Magnoliopsida</taxon>
        <taxon>eudicotyledons</taxon>
        <taxon>Gunneridae</taxon>
        <taxon>Pentapetalae</taxon>
        <taxon>asterids</taxon>
        <taxon>campanulids</taxon>
        <taxon>Escalloniales</taxon>
        <taxon>Escalloniaceae</taxon>
        <taxon>Escallonia</taxon>
    </lineage>
</organism>
<keyword evidence="3" id="KW-1185">Reference proteome</keyword>
<proteinExistence type="predicted"/>
<dbReference type="SMART" id="SM00579">
    <property type="entry name" value="FBD"/>
    <property type="match status" value="1"/>
</dbReference>
<dbReference type="Proteomes" id="UP001188597">
    <property type="component" value="Unassembled WGS sequence"/>
</dbReference>
<gene>
    <name evidence="2" type="ORF">RJ639_005602</name>
</gene>
<dbReference type="EMBL" id="JAVXUP010001171">
    <property type="protein sequence ID" value="KAK3015018.1"/>
    <property type="molecule type" value="Genomic_DNA"/>
</dbReference>
<evidence type="ECO:0000313" key="3">
    <source>
        <dbReference type="Proteomes" id="UP001188597"/>
    </source>
</evidence>
<sequence>MGYPLFAFTWIESQLVPACLLSKLRTLEVGYLHAHKEEDQLKLIKYFLKNAKVLEDMSISCPEDIDTTQIRMKFVRVPSGFKSAAFLHYCRFRLAGFQYRHILKLLRSNLTLVKGIGPNAISEGPGSSLGRSLNILQSQKL</sequence>
<dbReference type="Pfam" id="PF08387">
    <property type="entry name" value="FBD"/>
    <property type="match status" value="1"/>
</dbReference>
<reference evidence="2" key="1">
    <citation type="submission" date="2022-12" db="EMBL/GenBank/DDBJ databases">
        <title>Draft genome assemblies for two species of Escallonia (Escalloniales).</title>
        <authorList>
            <person name="Chanderbali A."/>
            <person name="Dervinis C."/>
            <person name="Anghel I."/>
            <person name="Soltis D."/>
            <person name="Soltis P."/>
            <person name="Zapata F."/>
        </authorList>
    </citation>
    <scope>NUCLEOTIDE SEQUENCE</scope>
    <source>
        <strain evidence="2">UCBG64.0493</strain>
        <tissue evidence="2">Leaf</tissue>
    </source>
</reference>
<evidence type="ECO:0000313" key="2">
    <source>
        <dbReference type="EMBL" id="KAK3015018.1"/>
    </source>
</evidence>
<comment type="caution">
    <text evidence="2">The sequence shown here is derived from an EMBL/GenBank/DDBJ whole genome shotgun (WGS) entry which is preliminary data.</text>
</comment>
<dbReference type="InterPro" id="IPR006566">
    <property type="entry name" value="FBD"/>
</dbReference>
<feature type="domain" description="FBD" evidence="1">
    <location>
        <begin position="18"/>
        <end position="89"/>
    </location>
</feature>
<name>A0AA88VVY9_9ASTE</name>